<proteinExistence type="predicted"/>
<feature type="region of interest" description="Disordered" evidence="1">
    <location>
        <begin position="477"/>
        <end position="501"/>
    </location>
</feature>
<keyword evidence="2" id="KW-0472">Membrane</keyword>
<dbReference type="Proteomes" id="UP000054270">
    <property type="component" value="Unassembled WGS sequence"/>
</dbReference>
<feature type="compositionally biased region" description="Acidic residues" evidence="1">
    <location>
        <begin position="489"/>
        <end position="501"/>
    </location>
</feature>
<dbReference type="STRING" id="945553.A0A0D2PUN9"/>
<evidence type="ECO:0000313" key="3">
    <source>
        <dbReference type="EMBL" id="KJA23310.1"/>
    </source>
</evidence>
<sequence length="627" mass="65987">MPAASRYTWLAPAAAACPAPMPPPAHQPQPRTYSITIRALLALPFRICNPPPAVGKVRSCGVTPLIDVRLEDILDRQHLPPLGLKDFEVPPIPLTIPPADIPQEWLLFVEMSPENLCWQSQTAFHRRTQPPAPTPDDPPPSAHLAMFFARAKQTFFTPGSAYELNLASSLLAPLHRPDAPAHPPPSALRAVERDTYASLDASRARFVHAQLNNVGSRRVLCGILAGVVFCLVGGAAPLAALFARGGARINGICMGVYIFGDLRQLRRFELARPRISRPRPLPPFAPIAQVADAAHSHSAPSHSNPSHTNTKILRSPSAASLATFTSAGSADGIHISPEYFDADAAADDARGDLYAPRPESALDWDGGGLIDLAVLRDTASAYGSEHGSTGSINEEEEEGLSASAIGHGAGGHAPPLQIPRVLPATRSVRSDSSASGASDATVFTGTATFIHAFALSSPDADADTDAPAPRRAHGHALNALGGLGADGDGNGEDGGEEEEDDAALARAIARPAKHQRIAPFDFDGLATDDARGDLYAPRPESALDWDGGGLIDLAVLHGADAASLCGSERSGAAHEAHTAERRMHADAYPDAVRGHVGRVGDRPIGGAGRGWCRARGMHVHARLLSAW</sequence>
<keyword evidence="2" id="KW-0812">Transmembrane</keyword>
<keyword evidence="2" id="KW-1133">Transmembrane helix</keyword>
<dbReference type="EMBL" id="KN817544">
    <property type="protein sequence ID" value="KJA23310.1"/>
    <property type="molecule type" value="Genomic_DNA"/>
</dbReference>
<evidence type="ECO:0000256" key="1">
    <source>
        <dbReference type="SAM" id="MobiDB-lite"/>
    </source>
</evidence>
<dbReference type="AlphaFoldDB" id="A0A0D2PUN9"/>
<keyword evidence="4" id="KW-1185">Reference proteome</keyword>
<organism evidence="3 4">
    <name type="scientific">Hypholoma sublateritium (strain FD-334 SS-4)</name>
    <dbReference type="NCBI Taxonomy" id="945553"/>
    <lineage>
        <taxon>Eukaryota</taxon>
        <taxon>Fungi</taxon>
        <taxon>Dikarya</taxon>
        <taxon>Basidiomycota</taxon>
        <taxon>Agaricomycotina</taxon>
        <taxon>Agaricomycetes</taxon>
        <taxon>Agaricomycetidae</taxon>
        <taxon>Agaricales</taxon>
        <taxon>Agaricineae</taxon>
        <taxon>Strophariaceae</taxon>
        <taxon>Hypholoma</taxon>
    </lineage>
</organism>
<dbReference type="PROSITE" id="PS51257">
    <property type="entry name" value="PROKAR_LIPOPROTEIN"/>
    <property type="match status" value="1"/>
</dbReference>
<reference evidence="4" key="1">
    <citation type="submission" date="2014-04" db="EMBL/GenBank/DDBJ databases">
        <title>Evolutionary Origins and Diversification of the Mycorrhizal Mutualists.</title>
        <authorList>
            <consortium name="DOE Joint Genome Institute"/>
            <consortium name="Mycorrhizal Genomics Consortium"/>
            <person name="Kohler A."/>
            <person name="Kuo A."/>
            <person name="Nagy L.G."/>
            <person name="Floudas D."/>
            <person name="Copeland A."/>
            <person name="Barry K.W."/>
            <person name="Cichocki N."/>
            <person name="Veneault-Fourrey C."/>
            <person name="LaButti K."/>
            <person name="Lindquist E.A."/>
            <person name="Lipzen A."/>
            <person name="Lundell T."/>
            <person name="Morin E."/>
            <person name="Murat C."/>
            <person name="Riley R."/>
            <person name="Ohm R."/>
            <person name="Sun H."/>
            <person name="Tunlid A."/>
            <person name="Henrissat B."/>
            <person name="Grigoriev I.V."/>
            <person name="Hibbett D.S."/>
            <person name="Martin F."/>
        </authorList>
    </citation>
    <scope>NUCLEOTIDE SEQUENCE [LARGE SCALE GENOMIC DNA]</scope>
    <source>
        <strain evidence="4">FD-334 SS-4</strain>
    </source>
</reference>
<gene>
    <name evidence="3" type="ORF">HYPSUDRAFT_201590</name>
</gene>
<feature type="transmembrane region" description="Helical" evidence="2">
    <location>
        <begin position="219"/>
        <end position="243"/>
    </location>
</feature>
<evidence type="ECO:0000313" key="4">
    <source>
        <dbReference type="Proteomes" id="UP000054270"/>
    </source>
</evidence>
<accession>A0A0D2PUN9</accession>
<protein>
    <submittedName>
        <fullName evidence="3">Uncharacterized protein</fullName>
    </submittedName>
</protein>
<evidence type="ECO:0000256" key="2">
    <source>
        <dbReference type="SAM" id="Phobius"/>
    </source>
</evidence>
<name>A0A0D2PUN9_HYPSF</name>
<dbReference type="OrthoDB" id="3232309at2759"/>